<dbReference type="PANTHER" id="PTHR42798">
    <property type="entry name" value="LIPOPROTEIN-RELEASING SYSTEM ATP-BINDING PROTEIN LOLD"/>
    <property type="match status" value="1"/>
</dbReference>
<evidence type="ECO:0000313" key="6">
    <source>
        <dbReference type="EMBL" id="AOZ73406.1"/>
    </source>
</evidence>
<dbReference type="PROSITE" id="PS00211">
    <property type="entry name" value="ABC_TRANSPORTER_1"/>
    <property type="match status" value="1"/>
</dbReference>
<organism evidence="6 7">
    <name type="scientific">Boudabousia tangfeifanii</name>
    <dbReference type="NCBI Taxonomy" id="1912795"/>
    <lineage>
        <taxon>Bacteria</taxon>
        <taxon>Bacillati</taxon>
        <taxon>Actinomycetota</taxon>
        <taxon>Actinomycetes</taxon>
        <taxon>Actinomycetales</taxon>
        <taxon>Actinomycetaceae</taxon>
        <taxon>Boudabousia</taxon>
    </lineage>
</organism>
<dbReference type="SUPFAM" id="SSF52540">
    <property type="entry name" value="P-loop containing nucleoside triphosphate hydrolases"/>
    <property type="match status" value="1"/>
</dbReference>
<dbReference type="Gene3D" id="3.40.50.300">
    <property type="entry name" value="P-loop containing nucleotide triphosphate hydrolases"/>
    <property type="match status" value="1"/>
</dbReference>
<dbReference type="PANTHER" id="PTHR42798:SF7">
    <property type="entry name" value="ALPHA-D-RIBOSE 1-METHYLPHOSPHONATE 5-TRIPHOSPHATE SYNTHASE SUBUNIT PHNL"/>
    <property type="match status" value="1"/>
</dbReference>
<gene>
    <name evidence="6" type="ORF">BK816_01165</name>
</gene>
<dbReference type="STRING" id="1912795.BK816_01165"/>
<dbReference type="CDD" id="cd03255">
    <property type="entry name" value="ABC_MJ0796_LolCDE_FtsE"/>
    <property type="match status" value="1"/>
</dbReference>
<feature type="domain" description="ABC transporter" evidence="5">
    <location>
        <begin position="4"/>
        <end position="222"/>
    </location>
</feature>
<keyword evidence="3" id="KW-0547">Nucleotide-binding</keyword>
<name>A0A1D9MM81_9ACTO</name>
<dbReference type="InterPro" id="IPR017911">
    <property type="entry name" value="MacB-like_ATP-bd"/>
</dbReference>
<evidence type="ECO:0000256" key="3">
    <source>
        <dbReference type="ARBA" id="ARBA00022741"/>
    </source>
</evidence>
<dbReference type="GO" id="GO:0005524">
    <property type="term" value="F:ATP binding"/>
    <property type="evidence" value="ECO:0007669"/>
    <property type="project" value="UniProtKB-KW"/>
</dbReference>
<keyword evidence="2" id="KW-0813">Transport</keyword>
<evidence type="ECO:0000256" key="4">
    <source>
        <dbReference type="ARBA" id="ARBA00022840"/>
    </source>
</evidence>
<reference evidence="6 7" key="1">
    <citation type="submission" date="2016-10" db="EMBL/GenBank/DDBJ databases">
        <title>Actinomyces aegypiusis sp. nov., isolated from the Aegypius monachus in Qinghai Tibet Plateau China.</title>
        <authorList>
            <person name="Wang Y."/>
        </authorList>
    </citation>
    <scope>NUCLEOTIDE SEQUENCE [LARGE SCALE GENOMIC DNA]</scope>
    <source>
        <strain evidence="6 7">VUL4_3</strain>
    </source>
</reference>
<dbReference type="KEGG" id="avu:BK816_01165"/>
<proteinExistence type="inferred from homology"/>
<dbReference type="SMART" id="SM00382">
    <property type="entry name" value="AAA"/>
    <property type="match status" value="1"/>
</dbReference>
<dbReference type="InterPro" id="IPR017871">
    <property type="entry name" value="ABC_transporter-like_CS"/>
</dbReference>
<dbReference type="InterPro" id="IPR003439">
    <property type="entry name" value="ABC_transporter-like_ATP-bd"/>
</dbReference>
<dbReference type="InterPro" id="IPR003593">
    <property type="entry name" value="AAA+_ATPase"/>
</dbReference>
<dbReference type="AlphaFoldDB" id="A0A1D9MM81"/>
<evidence type="ECO:0000256" key="1">
    <source>
        <dbReference type="ARBA" id="ARBA00005417"/>
    </source>
</evidence>
<dbReference type="GO" id="GO:0016887">
    <property type="term" value="F:ATP hydrolysis activity"/>
    <property type="evidence" value="ECO:0007669"/>
    <property type="project" value="InterPro"/>
</dbReference>
<comment type="similarity">
    <text evidence="1">Belongs to the ABC transporter superfamily.</text>
</comment>
<evidence type="ECO:0000313" key="7">
    <source>
        <dbReference type="Proteomes" id="UP000176288"/>
    </source>
</evidence>
<sequence>MNEIIGLDIERKIYKKRASTVTLLQNFSLNVQEGEKIAIVGESGVGKSTLLNIIGLIDRDYAGTYHLFGQDVAELSDRELAYLRNQKIGFVLQESALINSLSLADNIKLPFLYSKDPKRHLAERFDEVVTTLGIEPILSKKPLDCSGGEKARAVFARAIVMSPEIVLADEPTASLDIDNREKILDLIFKLNEENGSTVLTVTHDLYVAQRHDRVVTLQRKEI</sequence>
<dbReference type="InterPro" id="IPR027417">
    <property type="entry name" value="P-loop_NTPase"/>
</dbReference>
<evidence type="ECO:0000256" key="2">
    <source>
        <dbReference type="ARBA" id="ARBA00022448"/>
    </source>
</evidence>
<dbReference type="EMBL" id="CP017812">
    <property type="protein sequence ID" value="AOZ73406.1"/>
    <property type="molecule type" value="Genomic_DNA"/>
</dbReference>
<dbReference type="Proteomes" id="UP000176288">
    <property type="component" value="Chromosome"/>
</dbReference>
<accession>A0A1D9MM81</accession>
<keyword evidence="4" id="KW-0067">ATP-binding</keyword>
<evidence type="ECO:0000259" key="5">
    <source>
        <dbReference type="PROSITE" id="PS50893"/>
    </source>
</evidence>
<protein>
    <submittedName>
        <fullName evidence="6">ABC transporter</fullName>
    </submittedName>
</protein>
<keyword evidence="7" id="KW-1185">Reference proteome</keyword>
<dbReference type="Pfam" id="PF00005">
    <property type="entry name" value="ABC_tran"/>
    <property type="match status" value="1"/>
</dbReference>
<dbReference type="PROSITE" id="PS50893">
    <property type="entry name" value="ABC_TRANSPORTER_2"/>
    <property type="match status" value="1"/>
</dbReference>
<dbReference type="OrthoDB" id="9802264at2"/>